<name>A0A2S0WHN4_9ACTN</name>
<evidence type="ECO:0000313" key="2">
    <source>
        <dbReference type="EMBL" id="AWB90866.1"/>
    </source>
</evidence>
<evidence type="ECO:0000256" key="1">
    <source>
        <dbReference type="SAM" id="MobiDB-lite"/>
    </source>
</evidence>
<dbReference type="AlphaFoldDB" id="A0A2S0WHN4"/>
<dbReference type="KEGG" id="aez:C3E78_00700"/>
<dbReference type="EMBL" id="CP026952">
    <property type="protein sequence ID" value="AWB90866.1"/>
    <property type="molecule type" value="Genomic_DNA"/>
</dbReference>
<dbReference type="Proteomes" id="UP000244384">
    <property type="component" value="Chromosome"/>
</dbReference>
<organism evidence="2 3">
    <name type="scientific">Aeromicrobium chenweiae</name>
    <dbReference type="NCBI Taxonomy" id="2079793"/>
    <lineage>
        <taxon>Bacteria</taxon>
        <taxon>Bacillati</taxon>
        <taxon>Actinomycetota</taxon>
        <taxon>Actinomycetes</taxon>
        <taxon>Propionibacteriales</taxon>
        <taxon>Nocardioidaceae</taxon>
        <taxon>Aeromicrobium</taxon>
    </lineage>
</organism>
<accession>A0A2S0WHN4</accession>
<protein>
    <submittedName>
        <fullName evidence="2">Uncharacterized protein</fullName>
    </submittedName>
</protein>
<evidence type="ECO:0000313" key="3">
    <source>
        <dbReference type="Proteomes" id="UP000244384"/>
    </source>
</evidence>
<feature type="compositionally biased region" description="Acidic residues" evidence="1">
    <location>
        <begin position="1"/>
        <end position="10"/>
    </location>
</feature>
<sequence>MFLLDQDDVSGGERDTPPEPCPDSAEAVHLAADAGAVGGAHRRCERCQPPSEHLLDRRVEPDDEVA</sequence>
<proteinExistence type="predicted"/>
<feature type="region of interest" description="Disordered" evidence="1">
    <location>
        <begin position="1"/>
        <end position="24"/>
    </location>
</feature>
<keyword evidence="3" id="KW-1185">Reference proteome</keyword>
<reference evidence="3" key="1">
    <citation type="submission" date="2018-01" db="EMBL/GenBank/DDBJ databases">
        <authorList>
            <person name="Li J."/>
        </authorList>
    </citation>
    <scope>NUCLEOTIDE SEQUENCE [LARGE SCALE GENOMIC DNA]</scope>
    <source>
        <strain evidence="3">592</strain>
    </source>
</reference>
<gene>
    <name evidence="2" type="ORF">C3E78_00700</name>
</gene>